<dbReference type="PRINTS" id="PR00252">
    <property type="entry name" value="NRIONCHANNEL"/>
</dbReference>
<dbReference type="SUPFAM" id="SSF90112">
    <property type="entry name" value="Neurotransmitter-gated ion-channel transmembrane pore"/>
    <property type="match status" value="2"/>
</dbReference>
<dbReference type="InterPro" id="IPR006201">
    <property type="entry name" value="Neur_channel"/>
</dbReference>
<dbReference type="FunFam" id="2.70.170.10:FF:000027">
    <property type="entry name" value="Ligand-Gated ion Channel"/>
    <property type="match status" value="2"/>
</dbReference>
<comment type="subcellular location">
    <subcellularLocation>
        <location evidence="1">Membrane</location>
        <topology evidence="1">Multi-pass membrane protein</topology>
    </subcellularLocation>
</comment>
<sequence>MNLIIGNVDVRSKSYYDALSAQLKLKKDLFADYDPNVAQIRTKHGTGTVPETDRFNYTVFLYYLKLIEVKEPEDKVTFVLDIMEYWYDARLVWDPKNYSGVATLYVAQSEVWSPGLQAFGIHDIVDFRNSDFRTISVDYTGYIWDYLSLKISTVCIVDIDLFPFDVQKCQIRIDLPSFYSDEIKIINEVYEGIRTSDKLATMGNSEWIIRNLTSRIEKIIYNDSYGTMDLAVFEVIMRRNAMYYFYMIIAPSFTINLLSVFGVFMKNTDLMARLTVGLTNIMTMTFILGVMADKIPKTSSIPLLGIYILINLIIMLIAVCVTCNIGSQRKWLKSFQKPSPLRISSASYGYQFKSPPRFNYTTFLYDIKLIDVSEPEEKVTFVMELMEEWFDPRLLWNPSEFQGITSMYVTETRVWSPGLQAFSIHDMTDFRDSDFRLVMITNFGRISTYMSLKISTTCSMDIAEFPFDEQICQIRLCIPLFNRDEVQLINEIYQGILKANKISKMGNAEWVVKNLSGKVETLEYDDDFGSLELSIFEVRIKRNPMYYIYMIIIPSFIINFLSIIGVLMKGADLMSRLTVGLTNIMTMTFIMGVIADQIPKAGTIPLLGIYILANLVIVLIATAITASMVKVKEFILLHVVDKKSFLT</sequence>
<dbReference type="GO" id="GO:0005230">
    <property type="term" value="F:extracellular ligand-gated monoatomic ion channel activity"/>
    <property type="evidence" value="ECO:0007669"/>
    <property type="project" value="InterPro"/>
</dbReference>
<dbReference type="GO" id="GO:0004888">
    <property type="term" value="F:transmembrane signaling receptor activity"/>
    <property type="evidence" value="ECO:0007669"/>
    <property type="project" value="InterPro"/>
</dbReference>
<comment type="similarity">
    <text evidence="5">Belongs to the ligand-gated ion channel (TC 1.A.9) family.</text>
</comment>
<name>A0A8S1F8M7_9PELO</name>
<evidence type="ECO:0000256" key="1">
    <source>
        <dbReference type="ARBA" id="ARBA00004141"/>
    </source>
</evidence>
<feature type="domain" description="Neurotransmitter-gated ion-channel ligand-binding" evidence="6">
    <location>
        <begin position="54"/>
        <end position="240"/>
    </location>
</feature>
<dbReference type="GO" id="GO:0016020">
    <property type="term" value="C:membrane"/>
    <property type="evidence" value="ECO:0007669"/>
    <property type="project" value="UniProtKB-SubCell"/>
</dbReference>
<protein>
    <recommendedName>
        <fullName evidence="6">Neurotransmitter-gated ion-channel ligand-binding domain-containing protein</fullName>
    </recommendedName>
</protein>
<dbReference type="InterPro" id="IPR038050">
    <property type="entry name" value="Neuro_actylchol_rec"/>
</dbReference>
<dbReference type="InterPro" id="IPR006202">
    <property type="entry name" value="Neur_chan_lig-bd"/>
</dbReference>
<keyword evidence="3 5" id="KW-1133">Transmembrane helix</keyword>
<dbReference type="EMBL" id="CADEPM010000010">
    <property type="protein sequence ID" value="CAB3410268.1"/>
    <property type="molecule type" value="Genomic_DNA"/>
</dbReference>
<feature type="transmembrane region" description="Helical" evidence="5">
    <location>
        <begin position="573"/>
        <end position="595"/>
    </location>
</feature>
<dbReference type="PANTHER" id="PTHR18945">
    <property type="entry name" value="NEUROTRANSMITTER GATED ION CHANNEL"/>
    <property type="match status" value="1"/>
</dbReference>
<dbReference type="AlphaFoldDB" id="A0A8S1F8M7"/>
<dbReference type="Gene3D" id="1.20.58.390">
    <property type="entry name" value="Neurotransmitter-gated ion-channel transmembrane domain"/>
    <property type="match status" value="2"/>
</dbReference>
<keyword evidence="2 5" id="KW-0812">Transmembrane</keyword>
<gene>
    <name evidence="7" type="ORF">CBOVIS_LOCUS11818</name>
</gene>
<keyword evidence="5" id="KW-0407">Ion channel</keyword>
<dbReference type="InterPro" id="IPR018000">
    <property type="entry name" value="Neurotransmitter_ion_chnl_CS"/>
</dbReference>
<evidence type="ECO:0000313" key="7">
    <source>
        <dbReference type="EMBL" id="CAB3410268.1"/>
    </source>
</evidence>
<organism evidence="7 8">
    <name type="scientific">Caenorhabditis bovis</name>
    <dbReference type="NCBI Taxonomy" id="2654633"/>
    <lineage>
        <taxon>Eukaryota</taxon>
        <taxon>Metazoa</taxon>
        <taxon>Ecdysozoa</taxon>
        <taxon>Nematoda</taxon>
        <taxon>Chromadorea</taxon>
        <taxon>Rhabditida</taxon>
        <taxon>Rhabditina</taxon>
        <taxon>Rhabditomorpha</taxon>
        <taxon>Rhabditoidea</taxon>
        <taxon>Rhabditidae</taxon>
        <taxon>Peloderinae</taxon>
        <taxon>Caenorhabditis</taxon>
    </lineage>
</organism>
<evidence type="ECO:0000256" key="4">
    <source>
        <dbReference type="ARBA" id="ARBA00023136"/>
    </source>
</evidence>
<feature type="transmembrane region" description="Helical" evidence="5">
    <location>
        <begin position="243"/>
        <end position="264"/>
    </location>
</feature>
<dbReference type="InterPro" id="IPR036734">
    <property type="entry name" value="Neur_chan_lig-bd_sf"/>
</dbReference>
<keyword evidence="4 5" id="KW-0472">Membrane</keyword>
<keyword evidence="5" id="KW-0813">Transport</keyword>
<keyword evidence="8" id="KW-1185">Reference proteome</keyword>
<dbReference type="CDD" id="cd19051">
    <property type="entry name" value="LGIC_TM_cation"/>
    <property type="match status" value="1"/>
</dbReference>
<reference evidence="7 8" key="1">
    <citation type="submission" date="2020-04" db="EMBL/GenBank/DDBJ databases">
        <authorList>
            <person name="Laetsch R D."/>
            <person name="Stevens L."/>
            <person name="Kumar S."/>
            <person name="Blaxter L. M."/>
        </authorList>
    </citation>
    <scope>NUCLEOTIDE SEQUENCE [LARGE SCALE GENOMIC DNA]</scope>
</reference>
<dbReference type="Proteomes" id="UP000494206">
    <property type="component" value="Unassembled WGS sequence"/>
</dbReference>
<feature type="transmembrane region" description="Helical" evidence="5">
    <location>
        <begin position="607"/>
        <end position="629"/>
    </location>
</feature>
<dbReference type="CDD" id="cd18989">
    <property type="entry name" value="LGIC_ECD_cation"/>
    <property type="match status" value="2"/>
</dbReference>
<dbReference type="Gene3D" id="2.70.170.10">
    <property type="entry name" value="Neurotransmitter-gated ion-channel ligand-binding domain"/>
    <property type="match status" value="2"/>
</dbReference>
<comment type="caution">
    <text evidence="7">The sequence shown here is derived from an EMBL/GenBank/DDBJ whole genome shotgun (WGS) entry which is preliminary data.</text>
</comment>
<feature type="transmembrane region" description="Helical" evidence="5">
    <location>
        <begin position="546"/>
        <end position="567"/>
    </location>
</feature>
<evidence type="ECO:0000256" key="2">
    <source>
        <dbReference type="ARBA" id="ARBA00022692"/>
    </source>
</evidence>
<dbReference type="SUPFAM" id="SSF63712">
    <property type="entry name" value="Nicotinic receptor ligand binding domain-like"/>
    <property type="match status" value="2"/>
</dbReference>
<feature type="domain" description="Neurotransmitter-gated ion-channel ligand-binding" evidence="6">
    <location>
        <begin position="368"/>
        <end position="543"/>
    </location>
</feature>
<evidence type="ECO:0000256" key="5">
    <source>
        <dbReference type="RuleBase" id="RU000687"/>
    </source>
</evidence>
<feature type="transmembrane region" description="Helical" evidence="5">
    <location>
        <begin position="304"/>
        <end position="327"/>
    </location>
</feature>
<dbReference type="OrthoDB" id="5866477at2759"/>
<keyword evidence="5" id="KW-0406">Ion transport</keyword>
<dbReference type="PROSITE" id="PS00236">
    <property type="entry name" value="NEUROTR_ION_CHANNEL"/>
    <property type="match status" value="2"/>
</dbReference>
<proteinExistence type="inferred from homology"/>
<evidence type="ECO:0000313" key="8">
    <source>
        <dbReference type="Proteomes" id="UP000494206"/>
    </source>
</evidence>
<evidence type="ECO:0000256" key="3">
    <source>
        <dbReference type="ARBA" id="ARBA00022989"/>
    </source>
</evidence>
<dbReference type="Pfam" id="PF02931">
    <property type="entry name" value="Neur_chan_LBD"/>
    <property type="match status" value="2"/>
</dbReference>
<dbReference type="InterPro" id="IPR036719">
    <property type="entry name" value="Neuro-gated_channel_TM_sf"/>
</dbReference>
<evidence type="ECO:0000259" key="6">
    <source>
        <dbReference type="Pfam" id="PF02931"/>
    </source>
</evidence>
<accession>A0A8S1F8M7</accession>
<comment type="caution">
    <text evidence="5">Lacks conserved residue(s) required for the propagation of feature annotation.</text>
</comment>
<feature type="transmembrane region" description="Helical" evidence="5">
    <location>
        <begin position="271"/>
        <end position="292"/>
    </location>
</feature>